<feature type="transmembrane region" description="Helical" evidence="6">
    <location>
        <begin position="107"/>
        <end position="128"/>
    </location>
</feature>
<feature type="domain" description="Na+/H+ antiporter MnhB subunit-related protein" evidence="7">
    <location>
        <begin position="104"/>
        <end position="239"/>
    </location>
</feature>
<evidence type="ECO:0000313" key="9">
    <source>
        <dbReference type="Proteomes" id="UP000244093"/>
    </source>
</evidence>
<reference evidence="8 9" key="1">
    <citation type="journal article" date="2018" name="Syst. Appl. Microbiol.">
        <title>A new symbiotic nanoarchaeote (Candidatus Nanoclepta minutus) and its host (Zestosphaera tikiterensis gen. nov., sp. nov.) from a New Zealand hot spring.</title>
        <authorList>
            <person name="St John E."/>
            <person name="Liu Y."/>
            <person name="Podar M."/>
            <person name="Stott M.B."/>
            <person name="Meneghin J."/>
            <person name="Chen Z."/>
            <person name="Lagutin K."/>
            <person name="Mitchell K."/>
            <person name="Reysenbach A.L."/>
        </authorList>
    </citation>
    <scope>NUCLEOTIDE SEQUENCE [LARGE SCALE GENOMIC DNA]</scope>
    <source>
        <strain evidence="8">NZ3</strain>
    </source>
</reference>
<feature type="transmembrane region" description="Helical" evidence="6">
    <location>
        <begin position="218"/>
        <end position="246"/>
    </location>
</feature>
<gene>
    <name evidence="8" type="ORF">B7O98_06895</name>
</gene>
<dbReference type="InterPro" id="IPR050622">
    <property type="entry name" value="CPA3_antiporter_subunitB"/>
</dbReference>
<keyword evidence="2" id="KW-1003">Cell membrane</keyword>
<evidence type="ECO:0000256" key="6">
    <source>
        <dbReference type="SAM" id="Phobius"/>
    </source>
</evidence>
<accession>A0A2R7Y4C6</accession>
<dbReference type="PANTHER" id="PTHR33932:SF4">
    <property type="entry name" value="NA(+)_H(+) ANTIPORTER SUBUNIT B"/>
    <property type="match status" value="1"/>
</dbReference>
<keyword evidence="5 6" id="KW-0472">Membrane</keyword>
<evidence type="ECO:0000256" key="2">
    <source>
        <dbReference type="ARBA" id="ARBA00022475"/>
    </source>
</evidence>
<evidence type="ECO:0000256" key="5">
    <source>
        <dbReference type="ARBA" id="ARBA00023136"/>
    </source>
</evidence>
<keyword evidence="4 6" id="KW-1133">Transmembrane helix</keyword>
<dbReference type="PANTHER" id="PTHR33932">
    <property type="entry name" value="NA(+)/H(+) ANTIPORTER SUBUNIT B"/>
    <property type="match status" value="1"/>
</dbReference>
<evidence type="ECO:0000256" key="1">
    <source>
        <dbReference type="ARBA" id="ARBA00004651"/>
    </source>
</evidence>
<evidence type="ECO:0000256" key="4">
    <source>
        <dbReference type="ARBA" id="ARBA00022989"/>
    </source>
</evidence>
<evidence type="ECO:0000313" key="8">
    <source>
        <dbReference type="EMBL" id="PUA32378.1"/>
    </source>
</evidence>
<dbReference type="GO" id="GO:0005886">
    <property type="term" value="C:plasma membrane"/>
    <property type="evidence" value="ECO:0007669"/>
    <property type="project" value="UniProtKB-SubCell"/>
</dbReference>
<feature type="transmembrane region" description="Helical" evidence="6">
    <location>
        <begin position="68"/>
        <end position="86"/>
    </location>
</feature>
<comment type="subcellular location">
    <subcellularLocation>
        <location evidence="1">Cell membrane</location>
        <topology evidence="1">Multi-pass membrane protein</topology>
    </subcellularLocation>
</comment>
<organism evidence="8 9">
    <name type="scientific">Zestosphaera tikiterensis</name>
    <dbReference type="NCBI Taxonomy" id="1973259"/>
    <lineage>
        <taxon>Archaea</taxon>
        <taxon>Thermoproteota</taxon>
        <taxon>Thermoprotei</taxon>
        <taxon>Desulfurococcales</taxon>
        <taxon>Desulfurococcaceae</taxon>
        <taxon>Zestosphaera</taxon>
    </lineage>
</organism>
<dbReference type="Proteomes" id="UP000244093">
    <property type="component" value="Unassembled WGS sequence"/>
</dbReference>
<dbReference type="Pfam" id="PF04039">
    <property type="entry name" value="MnhB"/>
    <property type="match status" value="1"/>
</dbReference>
<proteinExistence type="predicted"/>
<keyword evidence="3 6" id="KW-0812">Transmembrane</keyword>
<evidence type="ECO:0000259" key="7">
    <source>
        <dbReference type="Pfam" id="PF04039"/>
    </source>
</evidence>
<sequence length="263" mass="28437">MALILILVLSLTYLTYLGGLGELPPNDVRLIAKNYLNLTYNPYVKSLWASSPEAVTAIVWDYRGLDTLFETVVFYGAVLAAITLFRKVAKEKDMLQSKGMSVVVKRATAIVTVAMLTVAFSTALHGHLTPGGGFQAGAIGAVAPLVMIVVFGKRYLEDRGLSYGRLLSLRNLALTGIGVTSIALFTYALIQGGFSFIFQNQGKSLSPYSFPSYTLDVPSGGILLFFNVFEFLAVLAGFTLVFLILLGSDELLSKEFEGGENGY</sequence>
<evidence type="ECO:0000256" key="3">
    <source>
        <dbReference type="ARBA" id="ARBA00022692"/>
    </source>
</evidence>
<dbReference type="InterPro" id="IPR007182">
    <property type="entry name" value="MnhB"/>
</dbReference>
<feature type="transmembrane region" description="Helical" evidence="6">
    <location>
        <begin position="172"/>
        <end position="198"/>
    </location>
</feature>
<name>A0A2R7Y4C6_9CREN</name>
<dbReference type="EMBL" id="NBVN01000004">
    <property type="protein sequence ID" value="PUA32378.1"/>
    <property type="molecule type" value="Genomic_DNA"/>
</dbReference>
<protein>
    <recommendedName>
        <fullName evidence="7">Na+/H+ antiporter MnhB subunit-related protein domain-containing protein</fullName>
    </recommendedName>
</protein>
<comment type="caution">
    <text evidence="8">The sequence shown here is derived from an EMBL/GenBank/DDBJ whole genome shotgun (WGS) entry which is preliminary data.</text>
</comment>
<feature type="transmembrane region" description="Helical" evidence="6">
    <location>
        <begin position="134"/>
        <end position="151"/>
    </location>
</feature>
<dbReference type="AlphaFoldDB" id="A0A2R7Y4C6"/>